<evidence type="ECO:0000256" key="1">
    <source>
        <dbReference type="SAM" id="Phobius"/>
    </source>
</evidence>
<reference evidence="2 3" key="1">
    <citation type="submission" date="2018-06" db="EMBL/GenBank/DDBJ databases">
        <title>Three novel Pseudomonas species isolated from symptomatic oak.</title>
        <authorList>
            <person name="Bueno-Gonzalez V."/>
            <person name="Brady C."/>
        </authorList>
    </citation>
    <scope>NUCLEOTIDE SEQUENCE [LARGE SCALE GENOMIC DNA]</scope>
    <source>
        <strain evidence="2 3">P6B</strain>
    </source>
</reference>
<keyword evidence="1" id="KW-0472">Membrane</keyword>
<name>A0A4V2KB14_9GAMM</name>
<dbReference type="AlphaFoldDB" id="A0A4V2KB14"/>
<comment type="caution">
    <text evidence="2">The sequence shown here is derived from an EMBL/GenBank/DDBJ whole genome shotgun (WGS) entry which is preliminary data.</text>
</comment>
<dbReference type="RefSeq" id="WP_131199490.1">
    <property type="nucleotide sequence ID" value="NZ_QJUL01000087.1"/>
</dbReference>
<feature type="transmembrane region" description="Helical" evidence="1">
    <location>
        <begin position="99"/>
        <end position="123"/>
    </location>
</feature>
<evidence type="ECO:0000313" key="3">
    <source>
        <dbReference type="Proteomes" id="UP000293172"/>
    </source>
</evidence>
<keyword evidence="1" id="KW-0812">Transmembrane</keyword>
<dbReference type="InterPro" id="IPR049802">
    <property type="entry name" value="RhsC-like_FIX"/>
</dbReference>
<dbReference type="OrthoDB" id="7324255at2"/>
<sequence>MNAQTEIDSPNQAAPLSFSQLREALAFVTNQYDRLYDTTADVLSWLWEAIQGDFNQNRSTGQIVFDTAISMIPGVDQVCDVRDLVANCKEIHQDKSNTWAWISLGLTLIGLFPTLGSLIKGVLKIFFLYIRRLGLNQLIQAVDAAMDTVIALLRRQEVQRYWSRLGWDNVFTALARETRAVRDMVSLDTLLAAFDRGIALLLNLVGMVKRIPVLGARAERTVNLVRGIRDGADAYLAKALRPLHEILDAIIRRLELEELLMRRGIVDVGNVHFHGALPQPRALELMRREPPPSWLRKGTPTENLPLEPQAHRQYVDEMADQGYPKLTDQQIASFADLLEDELKGPKRLYRVIGPGSSATRMDWVTEETFNALQKAADPKAAWRQYLAVWPDWNPNGQFVVYDIKVGETLKVWRGKAASQVLEEGLPDRFLAGGLEQIKFDASLIRGDAGKILGQAADDLRFLRVNRATGRTEPAPDMTYRDYEKLPAEQQLEYETVRQQINHPAVSGPFDTGWGYTDFDAQMLDARLGLPALPGQLSQLALTETP</sequence>
<dbReference type="EMBL" id="QJUL01000087">
    <property type="protein sequence ID" value="TBU81686.1"/>
    <property type="molecule type" value="Genomic_DNA"/>
</dbReference>
<dbReference type="Proteomes" id="UP000293172">
    <property type="component" value="Unassembled WGS sequence"/>
</dbReference>
<proteinExistence type="predicted"/>
<organism evidence="2 3">
    <name type="scientific">Phytopseudomonas dryadis</name>
    <dbReference type="NCBI Taxonomy" id="2487520"/>
    <lineage>
        <taxon>Bacteria</taxon>
        <taxon>Pseudomonadati</taxon>
        <taxon>Pseudomonadota</taxon>
        <taxon>Gammaproteobacteria</taxon>
        <taxon>Pseudomonadales</taxon>
        <taxon>Pseudomonadaceae</taxon>
        <taxon>Phytopseudomonas</taxon>
    </lineage>
</organism>
<accession>A0A4V2KB14</accession>
<dbReference type="CDD" id="cd20746">
    <property type="entry name" value="FIX_Ntox15_NUC_DUF4112_RhsA-like"/>
    <property type="match status" value="1"/>
</dbReference>
<protein>
    <submittedName>
        <fullName evidence="2">Uncharacterized protein</fullName>
    </submittedName>
</protein>
<keyword evidence="1" id="KW-1133">Transmembrane helix</keyword>
<gene>
    <name evidence="2" type="ORF">DNK44_26160</name>
</gene>
<evidence type="ECO:0000313" key="2">
    <source>
        <dbReference type="EMBL" id="TBU81686.1"/>
    </source>
</evidence>